<keyword evidence="2" id="KW-1185">Reference proteome</keyword>
<comment type="caution">
    <text evidence="1">The sequence shown here is derived from an EMBL/GenBank/DDBJ whole genome shotgun (WGS) entry which is preliminary data.</text>
</comment>
<dbReference type="SUPFAM" id="SSF55961">
    <property type="entry name" value="Bet v1-like"/>
    <property type="match status" value="1"/>
</dbReference>
<name>A0ABV9W453_9ACTN</name>
<gene>
    <name evidence="1" type="ORF">ACFPIJ_33945</name>
</gene>
<proteinExistence type="predicted"/>
<accession>A0ABV9W453</accession>
<evidence type="ECO:0008006" key="3">
    <source>
        <dbReference type="Google" id="ProtNLM"/>
    </source>
</evidence>
<evidence type="ECO:0000313" key="2">
    <source>
        <dbReference type="Proteomes" id="UP001595912"/>
    </source>
</evidence>
<dbReference type="EMBL" id="JBHSIU010000046">
    <property type="protein sequence ID" value="MFC5002819.1"/>
    <property type="molecule type" value="Genomic_DNA"/>
</dbReference>
<sequence>MTSTWPTARLDAVQRLRVLSETLRAPLYAEAHFAEPPADVWSVAGDLPRHLPQWIRTMRSFEFVDGTAVPRRAVAVSRLGHRAVFEVALEPGWCVMQSPYVIGGMAAAPDGDGTRFAVLGGVRGRLRRTRRLLFVPLAGSSARRMLDHLARLVGERATGPAQTG</sequence>
<evidence type="ECO:0000313" key="1">
    <source>
        <dbReference type="EMBL" id="MFC5002819.1"/>
    </source>
</evidence>
<dbReference type="RefSeq" id="WP_380121272.1">
    <property type="nucleotide sequence ID" value="NZ_JBHSIU010000046.1"/>
</dbReference>
<organism evidence="1 2">
    <name type="scientific">Dactylosporangium cerinum</name>
    <dbReference type="NCBI Taxonomy" id="1434730"/>
    <lineage>
        <taxon>Bacteria</taxon>
        <taxon>Bacillati</taxon>
        <taxon>Actinomycetota</taxon>
        <taxon>Actinomycetes</taxon>
        <taxon>Micromonosporales</taxon>
        <taxon>Micromonosporaceae</taxon>
        <taxon>Dactylosporangium</taxon>
    </lineage>
</organism>
<dbReference type="Proteomes" id="UP001595912">
    <property type="component" value="Unassembled WGS sequence"/>
</dbReference>
<protein>
    <recommendedName>
        <fullName evidence="3">Polyketide cyclase / dehydrase and lipid transport</fullName>
    </recommendedName>
</protein>
<reference evidence="2" key="1">
    <citation type="journal article" date="2019" name="Int. J. Syst. Evol. Microbiol.">
        <title>The Global Catalogue of Microorganisms (GCM) 10K type strain sequencing project: providing services to taxonomists for standard genome sequencing and annotation.</title>
        <authorList>
            <consortium name="The Broad Institute Genomics Platform"/>
            <consortium name="The Broad Institute Genome Sequencing Center for Infectious Disease"/>
            <person name="Wu L."/>
            <person name="Ma J."/>
        </authorList>
    </citation>
    <scope>NUCLEOTIDE SEQUENCE [LARGE SCALE GENOMIC DNA]</scope>
    <source>
        <strain evidence="2">CGMCC 4.7152</strain>
    </source>
</reference>